<evidence type="ECO:0000313" key="8">
    <source>
        <dbReference type="Proteomes" id="UP000194360"/>
    </source>
</evidence>
<feature type="binding site" evidence="5">
    <location>
        <position position="143"/>
    </location>
    <ligand>
        <name>Mg(2+)</name>
        <dbReference type="ChEBI" id="CHEBI:18420"/>
    </ligand>
</feature>
<dbReference type="PANTHER" id="PTHR32308:SF10">
    <property type="entry name" value="CITRATE LYASE SUBUNIT BETA"/>
    <property type="match status" value="1"/>
</dbReference>
<gene>
    <name evidence="7" type="primary">citE_2</name>
    <name evidence="7" type="ORF">BG845_04068</name>
</gene>
<dbReference type="InterPro" id="IPR011206">
    <property type="entry name" value="Citrate_lyase_beta/mcl1/mcl2"/>
</dbReference>
<dbReference type="SUPFAM" id="SSF51621">
    <property type="entry name" value="Phosphoenolpyruvate/pyruvate domain"/>
    <property type="match status" value="1"/>
</dbReference>
<sequence length="274" mass="27514">MQPIASAVTFLFVPGSRPDRFDKAVASGADVVVLDLEDAVAPDGKAAARAGVLDWLAAGGRAMVRVNGTGTPWHAEDVAAVAGTGCPVMLPKAESGRQLAGLAAALPGGTPIVPLIETARGVRRAEDVCGAPGVVRPAFGSVDLAVDLGVDHTDDDALRVARCELVLSARSAGVTAPIDGVTTAVRDADRLRADTAAGAALGMTAKLCIHPAQIDAVAAALRPTAEQLTWARAVVEAAGAGAVAVLDGALVDKPVVDRARALLARAGERPTGPG</sequence>
<reference evidence="7 8" key="1">
    <citation type="submission" date="2016-09" db="EMBL/GenBank/DDBJ databases">
        <title>Pseudonocardia autotrophica DSM535, a candidate organism with high potential of specific P450 cytochromes.</title>
        <authorList>
            <person name="Grumaz C."/>
            <person name="Vainshtein Y."/>
            <person name="Kirstahler P."/>
            <person name="Sohn K."/>
        </authorList>
    </citation>
    <scope>NUCLEOTIDE SEQUENCE [LARGE SCALE GENOMIC DNA]</scope>
    <source>
        <strain evidence="7 8">DSM 535</strain>
    </source>
</reference>
<dbReference type="GO" id="GO:0006107">
    <property type="term" value="P:oxaloacetate metabolic process"/>
    <property type="evidence" value="ECO:0007669"/>
    <property type="project" value="TreeGrafter"/>
</dbReference>
<keyword evidence="2 5" id="KW-0479">Metal-binding</keyword>
<dbReference type="PIRSF" id="PIRSF015582">
    <property type="entry name" value="Cit_lyase_B"/>
    <property type="match status" value="1"/>
</dbReference>
<dbReference type="RefSeq" id="WP_085914257.1">
    <property type="nucleotide sequence ID" value="NZ_AP018920.1"/>
</dbReference>
<dbReference type="InterPro" id="IPR015813">
    <property type="entry name" value="Pyrv/PenolPyrv_kinase-like_dom"/>
</dbReference>
<protein>
    <submittedName>
        <fullName evidence="7">Citrate lyase subunit beta-like protein</fullName>
        <ecNumber evidence="7">4.1.-.-</ecNumber>
    </submittedName>
</protein>
<name>A0A1Y2MTM4_PSEAH</name>
<evidence type="ECO:0000256" key="3">
    <source>
        <dbReference type="ARBA" id="ARBA00022842"/>
    </source>
</evidence>
<dbReference type="OrthoDB" id="5172636at2"/>
<keyword evidence="7" id="KW-0456">Lyase</keyword>
<dbReference type="PANTHER" id="PTHR32308">
    <property type="entry name" value="LYASE BETA SUBUNIT, PUTATIVE (AFU_ORTHOLOGUE AFUA_4G13030)-RELATED"/>
    <property type="match status" value="1"/>
</dbReference>
<feature type="binding site" evidence="4">
    <location>
        <position position="65"/>
    </location>
    <ligand>
        <name>substrate</name>
    </ligand>
</feature>
<dbReference type="AlphaFoldDB" id="A0A1Y2MTM4"/>
<evidence type="ECO:0000256" key="5">
    <source>
        <dbReference type="PIRSR" id="PIRSR015582-2"/>
    </source>
</evidence>
<organism evidence="7 8">
    <name type="scientific">Pseudonocardia autotrophica</name>
    <name type="common">Amycolata autotrophica</name>
    <name type="synonym">Nocardia autotrophica</name>
    <dbReference type="NCBI Taxonomy" id="2074"/>
    <lineage>
        <taxon>Bacteria</taxon>
        <taxon>Bacillati</taxon>
        <taxon>Actinomycetota</taxon>
        <taxon>Actinomycetes</taxon>
        <taxon>Pseudonocardiales</taxon>
        <taxon>Pseudonocardiaceae</taxon>
        <taxon>Pseudonocardia</taxon>
    </lineage>
</organism>
<feature type="binding site" evidence="4">
    <location>
        <position position="117"/>
    </location>
    <ligand>
        <name>substrate</name>
    </ligand>
</feature>
<dbReference type="EC" id="4.1.-.-" evidence="7"/>
<evidence type="ECO:0000259" key="6">
    <source>
        <dbReference type="Pfam" id="PF03328"/>
    </source>
</evidence>
<comment type="caution">
    <text evidence="7">The sequence shown here is derived from an EMBL/GenBank/DDBJ whole genome shotgun (WGS) entry which is preliminary data.</text>
</comment>
<dbReference type="GO" id="GO:0000287">
    <property type="term" value="F:magnesium ion binding"/>
    <property type="evidence" value="ECO:0007669"/>
    <property type="project" value="TreeGrafter"/>
</dbReference>
<keyword evidence="8" id="KW-1185">Reference proteome</keyword>
<feature type="domain" description="HpcH/HpaI aldolase/citrate lyase" evidence="6">
    <location>
        <begin position="10"/>
        <end position="211"/>
    </location>
</feature>
<dbReference type="Proteomes" id="UP000194360">
    <property type="component" value="Unassembled WGS sequence"/>
</dbReference>
<dbReference type="InterPro" id="IPR040442">
    <property type="entry name" value="Pyrv_kinase-like_dom_sf"/>
</dbReference>
<feature type="binding site" evidence="5">
    <location>
        <position position="117"/>
    </location>
    <ligand>
        <name>Mg(2+)</name>
        <dbReference type="ChEBI" id="CHEBI:18420"/>
    </ligand>
</feature>
<proteinExistence type="predicted"/>
<dbReference type="GO" id="GO:0016829">
    <property type="term" value="F:lyase activity"/>
    <property type="evidence" value="ECO:0007669"/>
    <property type="project" value="UniProtKB-KW"/>
</dbReference>
<dbReference type="EMBL" id="MIGB01000022">
    <property type="protein sequence ID" value="OSY38552.1"/>
    <property type="molecule type" value="Genomic_DNA"/>
</dbReference>
<dbReference type="STRING" id="2074.BG845_04068"/>
<evidence type="ECO:0000313" key="7">
    <source>
        <dbReference type="EMBL" id="OSY38552.1"/>
    </source>
</evidence>
<keyword evidence="3 5" id="KW-0460">Magnesium</keyword>
<dbReference type="InterPro" id="IPR005000">
    <property type="entry name" value="Aldolase/citrate-lyase_domain"/>
</dbReference>
<evidence type="ECO:0000256" key="2">
    <source>
        <dbReference type="ARBA" id="ARBA00022723"/>
    </source>
</evidence>
<accession>A0A1Y2MTM4</accession>
<dbReference type="Pfam" id="PF03328">
    <property type="entry name" value="HpcH_HpaI"/>
    <property type="match status" value="1"/>
</dbReference>
<comment type="cofactor">
    <cofactor evidence="1">
        <name>Mg(2+)</name>
        <dbReference type="ChEBI" id="CHEBI:18420"/>
    </cofactor>
</comment>
<evidence type="ECO:0000256" key="4">
    <source>
        <dbReference type="PIRSR" id="PIRSR015582-1"/>
    </source>
</evidence>
<evidence type="ECO:0000256" key="1">
    <source>
        <dbReference type="ARBA" id="ARBA00001946"/>
    </source>
</evidence>
<dbReference type="Gene3D" id="3.20.20.60">
    <property type="entry name" value="Phosphoenolpyruvate-binding domains"/>
    <property type="match status" value="1"/>
</dbReference>